<reference evidence="2 3" key="1">
    <citation type="submission" date="2018-06" db="EMBL/GenBank/DDBJ databases">
        <title>Pseudomonas diversity within urban Lake Michigan freshwaters.</title>
        <authorList>
            <person name="Batrich M."/>
            <person name="Hatzopoulos T."/>
            <person name="Putonti C."/>
        </authorList>
    </citation>
    <scope>NUCLEOTIDE SEQUENCE [LARGE SCALE GENOMIC DNA]</scope>
    <source>
        <strain evidence="2 3">MB-090714</strain>
    </source>
</reference>
<name>A0A2V4KXN2_AQUAC</name>
<evidence type="ECO:0000256" key="1">
    <source>
        <dbReference type="SAM" id="SignalP"/>
    </source>
</evidence>
<proteinExistence type="predicted"/>
<comment type="caution">
    <text evidence="2">The sequence shown here is derived from an EMBL/GenBank/DDBJ whole genome shotgun (WGS) entry which is preliminary data.</text>
</comment>
<evidence type="ECO:0008006" key="4">
    <source>
        <dbReference type="Google" id="ProtNLM"/>
    </source>
</evidence>
<dbReference type="EMBL" id="QJRX01000008">
    <property type="protein sequence ID" value="PYC21982.1"/>
    <property type="molecule type" value="Genomic_DNA"/>
</dbReference>
<feature type="signal peptide" evidence="1">
    <location>
        <begin position="1"/>
        <end position="19"/>
    </location>
</feature>
<accession>A0A2V4KXN2</accession>
<dbReference type="Proteomes" id="UP000248146">
    <property type="component" value="Unassembled WGS sequence"/>
</dbReference>
<dbReference type="InterPro" id="IPR010727">
    <property type="entry name" value="DUF1302"/>
</dbReference>
<keyword evidence="1" id="KW-0732">Signal</keyword>
<protein>
    <recommendedName>
        <fullName evidence="4">Alginate export domain-containing protein</fullName>
    </recommendedName>
</protein>
<dbReference type="OrthoDB" id="9769143at2"/>
<gene>
    <name evidence="2" type="ORF">DMO17_16145</name>
</gene>
<sequence>MRAPLLGLSCALFSLPLAAASLSGRGHLEDGYHHDTTGASSSGHRVEALLESRISQGNWTLDSVLLGRYRSQYDDAGGKLEDRMESDQDLRELYLTWVGDNWQWRLGQQQIAWGRGDYFRLVDVLNPLDLREFLLPYIDDYSLGRQTRPMAVVEVYGDSLEQQFVVAPRAKTTRYAPAGADFAIAGRPEGLDEDDEHERPDIGWRGKMLVDGTDLDFYLFDGLSPDPLYVMDEGQMVEQQRRRSLVGASFARPAGDWVVRGDLVHLFNEPLQTPEGAENVPKSAALLGLDLTRNEWTVNLQATVSHRHGAPDSLPRETGWEASAALLKDWSKQRLNAGVLWLYNREVQSSHLVKANLGYRPWNQWYLEAGYIAFSGGQSTQYGQFDNRDRVYLQVRRDFSL</sequence>
<dbReference type="AlphaFoldDB" id="A0A2V4KXN2"/>
<feature type="chain" id="PRO_5016053728" description="Alginate export domain-containing protein" evidence="1">
    <location>
        <begin position="20"/>
        <end position="401"/>
    </location>
</feature>
<dbReference type="Pfam" id="PF06980">
    <property type="entry name" value="DUF1302"/>
    <property type="match status" value="1"/>
</dbReference>
<evidence type="ECO:0000313" key="3">
    <source>
        <dbReference type="Proteomes" id="UP000248146"/>
    </source>
</evidence>
<evidence type="ECO:0000313" key="2">
    <source>
        <dbReference type="EMBL" id="PYC21982.1"/>
    </source>
</evidence>
<dbReference type="RefSeq" id="WP_110683498.1">
    <property type="nucleotide sequence ID" value="NZ_QJRX01000008.1"/>
</dbReference>
<organism evidence="2 3">
    <name type="scientific">Aquipseudomonas alcaligenes</name>
    <name type="common">Pseudomonas alcaligenes</name>
    <dbReference type="NCBI Taxonomy" id="43263"/>
    <lineage>
        <taxon>Bacteria</taxon>
        <taxon>Pseudomonadati</taxon>
        <taxon>Pseudomonadota</taxon>
        <taxon>Gammaproteobacteria</taxon>
        <taxon>Pseudomonadales</taxon>
        <taxon>Pseudomonadaceae</taxon>
        <taxon>Aquipseudomonas</taxon>
    </lineage>
</organism>